<comment type="caution">
    <text evidence="1">The sequence shown here is derived from an EMBL/GenBank/DDBJ whole genome shotgun (WGS) entry which is preliminary data.</text>
</comment>
<proteinExistence type="predicted"/>
<protein>
    <recommendedName>
        <fullName evidence="3">Retrotransposon gag domain-containing protein</fullName>
    </recommendedName>
</protein>
<sequence>MDPDLVELFLDLSTAKDVWERTTQMYSDAYDEWKIYELRCKATRITQGGRDISSYFAELKSIWLELDHRCPINMKWPDDVKIRLAEIQKYHIYDFLTCLDDEFAKIRGDL</sequence>
<reference evidence="1 2" key="1">
    <citation type="journal article" date="2022" name="G3 (Bethesda)">
        <title>Whole-genome sequence and methylome profiling of the almond [Prunus dulcis (Mill.) D.A. Webb] cultivar 'Nonpareil'.</title>
        <authorList>
            <person name="D'Amico-Willman K.M."/>
            <person name="Ouma W.Z."/>
            <person name="Meulia T."/>
            <person name="Sideli G.M."/>
            <person name="Gradziel T.M."/>
            <person name="Fresnedo-Ramirez J."/>
        </authorList>
    </citation>
    <scope>NUCLEOTIDE SEQUENCE [LARGE SCALE GENOMIC DNA]</scope>
    <source>
        <strain evidence="1">Clone GOH B32 T37-40</strain>
    </source>
</reference>
<dbReference type="EMBL" id="JAJFAZ020000006">
    <property type="protein sequence ID" value="KAI5326839.1"/>
    <property type="molecule type" value="Genomic_DNA"/>
</dbReference>
<dbReference type="Proteomes" id="UP001054821">
    <property type="component" value="Chromosome 6"/>
</dbReference>
<organism evidence="1 2">
    <name type="scientific">Prunus dulcis</name>
    <name type="common">Almond</name>
    <name type="synonym">Amygdalus dulcis</name>
    <dbReference type="NCBI Taxonomy" id="3755"/>
    <lineage>
        <taxon>Eukaryota</taxon>
        <taxon>Viridiplantae</taxon>
        <taxon>Streptophyta</taxon>
        <taxon>Embryophyta</taxon>
        <taxon>Tracheophyta</taxon>
        <taxon>Spermatophyta</taxon>
        <taxon>Magnoliopsida</taxon>
        <taxon>eudicotyledons</taxon>
        <taxon>Gunneridae</taxon>
        <taxon>Pentapetalae</taxon>
        <taxon>rosids</taxon>
        <taxon>fabids</taxon>
        <taxon>Rosales</taxon>
        <taxon>Rosaceae</taxon>
        <taxon>Amygdaloideae</taxon>
        <taxon>Amygdaleae</taxon>
        <taxon>Prunus</taxon>
    </lineage>
</organism>
<accession>A0AAD4VM47</accession>
<name>A0AAD4VM47_PRUDU</name>
<evidence type="ECO:0000313" key="1">
    <source>
        <dbReference type="EMBL" id="KAI5326839.1"/>
    </source>
</evidence>
<gene>
    <name evidence="1" type="ORF">L3X38_035913</name>
</gene>
<dbReference type="AlphaFoldDB" id="A0AAD4VM47"/>
<keyword evidence="2" id="KW-1185">Reference proteome</keyword>
<evidence type="ECO:0000313" key="2">
    <source>
        <dbReference type="Proteomes" id="UP001054821"/>
    </source>
</evidence>
<evidence type="ECO:0008006" key="3">
    <source>
        <dbReference type="Google" id="ProtNLM"/>
    </source>
</evidence>